<dbReference type="AlphaFoldDB" id="A0A6A5TCV7"/>
<accession>A0A6A5TCV7</accession>
<reference evidence="2" key="1">
    <citation type="journal article" date="2020" name="Stud. Mycol.">
        <title>101 Dothideomycetes genomes: a test case for predicting lifestyles and emergence of pathogens.</title>
        <authorList>
            <person name="Haridas S."/>
            <person name="Albert R."/>
            <person name="Binder M."/>
            <person name="Bloem J."/>
            <person name="Labutti K."/>
            <person name="Salamov A."/>
            <person name="Andreopoulos B."/>
            <person name="Baker S."/>
            <person name="Barry K."/>
            <person name="Bills G."/>
            <person name="Bluhm B."/>
            <person name="Cannon C."/>
            <person name="Castanera R."/>
            <person name="Culley D."/>
            <person name="Daum C."/>
            <person name="Ezra D."/>
            <person name="Gonzalez J."/>
            <person name="Henrissat B."/>
            <person name="Kuo A."/>
            <person name="Liang C."/>
            <person name="Lipzen A."/>
            <person name="Lutzoni F."/>
            <person name="Magnuson J."/>
            <person name="Mondo S."/>
            <person name="Nolan M."/>
            <person name="Ohm R."/>
            <person name="Pangilinan J."/>
            <person name="Park H.-J."/>
            <person name="Ramirez L."/>
            <person name="Alfaro M."/>
            <person name="Sun H."/>
            <person name="Tritt A."/>
            <person name="Yoshinaga Y."/>
            <person name="Zwiers L.-H."/>
            <person name="Turgeon B."/>
            <person name="Goodwin S."/>
            <person name="Spatafora J."/>
            <person name="Crous P."/>
            <person name="Grigoriev I."/>
        </authorList>
    </citation>
    <scope>NUCLEOTIDE SEQUENCE</scope>
    <source>
        <strain evidence="2">CBS 675.92</strain>
    </source>
</reference>
<gene>
    <name evidence="2" type="ORF">CC80DRAFT_555224</name>
</gene>
<proteinExistence type="predicted"/>
<organism evidence="2 3">
    <name type="scientific">Byssothecium circinans</name>
    <dbReference type="NCBI Taxonomy" id="147558"/>
    <lineage>
        <taxon>Eukaryota</taxon>
        <taxon>Fungi</taxon>
        <taxon>Dikarya</taxon>
        <taxon>Ascomycota</taxon>
        <taxon>Pezizomycotina</taxon>
        <taxon>Dothideomycetes</taxon>
        <taxon>Pleosporomycetidae</taxon>
        <taxon>Pleosporales</taxon>
        <taxon>Massarineae</taxon>
        <taxon>Massarinaceae</taxon>
        <taxon>Byssothecium</taxon>
    </lineage>
</organism>
<protein>
    <submittedName>
        <fullName evidence="2">Uncharacterized protein</fullName>
    </submittedName>
</protein>
<evidence type="ECO:0000313" key="2">
    <source>
        <dbReference type="EMBL" id="KAF1949502.1"/>
    </source>
</evidence>
<name>A0A6A5TCV7_9PLEO</name>
<feature type="region of interest" description="Disordered" evidence="1">
    <location>
        <begin position="1"/>
        <end position="28"/>
    </location>
</feature>
<keyword evidence="3" id="KW-1185">Reference proteome</keyword>
<sequence>MALHSTSLESHLPFIPTKPSTSHQRFNHHQQVPTMKLTIFLALFALTFAAAEAVDKRGAVRKCASATGTLACTLSRRRDAPSGAAALIRGSNRMDREDIWMLYAKGRGASSDLGKSLSNVNGYLYRSRKSHPILAPQFGSAEPILQMALLPAHAGMQKARRS</sequence>
<evidence type="ECO:0000256" key="1">
    <source>
        <dbReference type="SAM" id="MobiDB-lite"/>
    </source>
</evidence>
<evidence type="ECO:0000313" key="3">
    <source>
        <dbReference type="Proteomes" id="UP000800035"/>
    </source>
</evidence>
<dbReference type="Proteomes" id="UP000800035">
    <property type="component" value="Unassembled WGS sequence"/>
</dbReference>
<feature type="compositionally biased region" description="Polar residues" evidence="1">
    <location>
        <begin position="18"/>
        <end position="28"/>
    </location>
</feature>
<dbReference type="EMBL" id="ML977036">
    <property type="protein sequence ID" value="KAF1949502.1"/>
    <property type="molecule type" value="Genomic_DNA"/>
</dbReference>